<dbReference type="RefSeq" id="WP_190942568.1">
    <property type="nucleotide sequence ID" value="NZ_JACJSI010000044.1"/>
</dbReference>
<sequence>MKRFTLLLISLLIFSPTQALAIPARVVYSQDAQGINSSGIDLKVWSGYGLTINFIPTGEIIKQVWIGDPSRISFTSNGDLCQKNTSNQDCTNAGATVLFLRHIKPIDFPNITSSGDGSTQITILTSGTNGQKQYQFKLIPSTGKPTYTSLVIKPDSSRPNPVLLARERLPVTPIKKPSPPQQTVTPTNHQNVTAASVVSSISTLPLNNSTQRSDANAIAYGLTIANRNGTIKLNSPTWKKAQDAIRLLRRGKSREEAASLSGVTLSVFNQLLDWGQNR</sequence>
<evidence type="ECO:0000313" key="2">
    <source>
        <dbReference type="EMBL" id="MBD2531907.1"/>
    </source>
</evidence>
<keyword evidence="1" id="KW-0732">Signal</keyword>
<gene>
    <name evidence="2" type="ORF">H6G97_20890</name>
</gene>
<reference evidence="2 3" key="1">
    <citation type="journal article" date="2020" name="ISME J.">
        <title>Comparative genomics reveals insights into cyanobacterial evolution and habitat adaptation.</title>
        <authorList>
            <person name="Chen M.Y."/>
            <person name="Teng W.K."/>
            <person name="Zhao L."/>
            <person name="Hu C.X."/>
            <person name="Zhou Y.K."/>
            <person name="Han B.P."/>
            <person name="Song L.R."/>
            <person name="Shu W.S."/>
        </authorList>
    </citation>
    <scope>NUCLEOTIDE SEQUENCE [LARGE SCALE GENOMIC DNA]</scope>
    <source>
        <strain evidence="2 3">FACHB-838</strain>
    </source>
</reference>
<organism evidence="2 3">
    <name type="scientific">Nostoc flagelliforme FACHB-838</name>
    <dbReference type="NCBI Taxonomy" id="2692904"/>
    <lineage>
        <taxon>Bacteria</taxon>
        <taxon>Bacillati</taxon>
        <taxon>Cyanobacteriota</taxon>
        <taxon>Cyanophyceae</taxon>
        <taxon>Nostocales</taxon>
        <taxon>Nostocaceae</taxon>
        <taxon>Nostoc</taxon>
    </lineage>
</organism>
<protein>
    <submittedName>
        <fullName evidence="2">Uncharacterized protein</fullName>
    </submittedName>
</protein>
<feature type="signal peptide" evidence="1">
    <location>
        <begin position="1"/>
        <end position="21"/>
    </location>
</feature>
<evidence type="ECO:0000256" key="1">
    <source>
        <dbReference type="SAM" id="SignalP"/>
    </source>
</evidence>
<keyword evidence="3" id="KW-1185">Reference proteome</keyword>
<proteinExistence type="predicted"/>
<name>A0ABR8DR14_9NOSO</name>
<evidence type="ECO:0000313" key="3">
    <source>
        <dbReference type="Proteomes" id="UP000623440"/>
    </source>
</evidence>
<comment type="caution">
    <text evidence="2">The sequence shown here is derived from an EMBL/GenBank/DDBJ whole genome shotgun (WGS) entry which is preliminary data.</text>
</comment>
<feature type="chain" id="PRO_5047445555" evidence="1">
    <location>
        <begin position="22"/>
        <end position="278"/>
    </location>
</feature>
<accession>A0ABR8DR14</accession>
<dbReference type="Proteomes" id="UP000623440">
    <property type="component" value="Unassembled WGS sequence"/>
</dbReference>
<dbReference type="EMBL" id="JACJSI010000044">
    <property type="protein sequence ID" value="MBD2531907.1"/>
    <property type="molecule type" value="Genomic_DNA"/>
</dbReference>